<feature type="domain" description="HTH tetR-type" evidence="3">
    <location>
        <begin position="12"/>
        <end position="72"/>
    </location>
</feature>
<dbReference type="OrthoDB" id="9810250at2"/>
<dbReference type="Proteomes" id="UP000315128">
    <property type="component" value="Chromosome"/>
</dbReference>
<accession>A0A514ZAF8</accession>
<sequence length="169" mass="19814">MAATDYAQTVKNDTREFISLAILQLLKKEKLSTLSVSKVCKRAGVSRMAFYRNFSDLSQVLHEYYQPKISAEFDVVRNQPLASVKIERQEIFFERFGDDFILAEQGEFEPIIRSIFTEEIKKFYVNSEDDYWVAFMAAGVYAIWHKWLLEDKKRPLKEVHALIKNFGIK</sequence>
<reference evidence="4 5" key="1">
    <citation type="submission" date="2019-07" db="EMBL/GenBank/DDBJ databases">
        <title>Genome sequencing of KACC 19320.</title>
        <authorList>
            <person name="Heo J."/>
            <person name="Kim S.-J."/>
            <person name="Kim J.-S."/>
            <person name="Hong S.-B."/>
            <person name="Kwon S.-W."/>
        </authorList>
    </citation>
    <scope>NUCLEOTIDE SEQUENCE [LARGE SCALE GENOMIC DNA]</scope>
    <source>
        <strain evidence="4 5">KACC 19320</strain>
    </source>
</reference>
<gene>
    <name evidence="4" type="ORF">FLP15_10855</name>
</gene>
<protein>
    <submittedName>
        <fullName evidence="4">TetR/AcrR family transcriptional regulator</fullName>
    </submittedName>
</protein>
<proteinExistence type="predicted"/>
<dbReference type="InterPro" id="IPR009057">
    <property type="entry name" value="Homeodomain-like_sf"/>
</dbReference>
<name>A0A514ZAF8_9LACT</name>
<dbReference type="EMBL" id="CP041356">
    <property type="protein sequence ID" value="QDK71572.1"/>
    <property type="molecule type" value="Genomic_DNA"/>
</dbReference>
<dbReference type="RefSeq" id="WP_142767131.1">
    <property type="nucleotide sequence ID" value="NZ_CP041356.1"/>
</dbReference>
<evidence type="ECO:0000256" key="1">
    <source>
        <dbReference type="ARBA" id="ARBA00023125"/>
    </source>
</evidence>
<feature type="DNA-binding region" description="H-T-H motif" evidence="2">
    <location>
        <begin position="35"/>
        <end position="54"/>
    </location>
</feature>
<evidence type="ECO:0000256" key="2">
    <source>
        <dbReference type="PROSITE-ProRule" id="PRU00335"/>
    </source>
</evidence>
<keyword evidence="5" id="KW-1185">Reference proteome</keyword>
<dbReference type="GO" id="GO:0003677">
    <property type="term" value="F:DNA binding"/>
    <property type="evidence" value="ECO:0007669"/>
    <property type="project" value="UniProtKB-UniRule"/>
</dbReference>
<evidence type="ECO:0000259" key="3">
    <source>
        <dbReference type="PROSITE" id="PS50977"/>
    </source>
</evidence>
<evidence type="ECO:0000313" key="4">
    <source>
        <dbReference type="EMBL" id="QDK71572.1"/>
    </source>
</evidence>
<dbReference type="InterPro" id="IPR001647">
    <property type="entry name" value="HTH_TetR"/>
</dbReference>
<dbReference type="SUPFAM" id="SSF46689">
    <property type="entry name" value="Homeodomain-like"/>
    <property type="match status" value="1"/>
</dbReference>
<dbReference type="Gene3D" id="1.10.357.10">
    <property type="entry name" value="Tetracycline Repressor, domain 2"/>
    <property type="match status" value="1"/>
</dbReference>
<dbReference type="PROSITE" id="PS50977">
    <property type="entry name" value="HTH_TETR_2"/>
    <property type="match status" value="1"/>
</dbReference>
<dbReference type="AlphaFoldDB" id="A0A514ZAF8"/>
<evidence type="ECO:0000313" key="5">
    <source>
        <dbReference type="Proteomes" id="UP000315128"/>
    </source>
</evidence>
<keyword evidence="1 2" id="KW-0238">DNA-binding</keyword>
<organism evidence="4 5">
    <name type="scientific">Lactococcus protaetiae</name>
    <dbReference type="NCBI Taxonomy" id="2592653"/>
    <lineage>
        <taxon>Bacteria</taxon>
        <taxon>Bacillati</taxon>
        <taxon>Bacillota</taxon>
        <taxon>Bacilli</taxon>
        <taxon>Lactobacillales</taxon>
        <taxon>Streptococcaceae</taxon>
        <taxon>Lactococcus</taxon>
    </lineage>
</organism>
<dbReference type="KEGG" id="lack:FLP15_10855"/>